<proteinExistence type="predicted"/>
<dbReference type="GeneID" id="72992648"/>
<dbReference type="KEGG" id="mdi:p1METDI0051"/>
<dbReference type="EMBL" id="FP103043">
    <property type="protein sequence ID" value="CAX17041.1"/>
    <property type="molecule type" value="Genomic_DNA"/>
</dbReference>
<organism evidence="2 3">
    <name type="scientific">Methylorubrum extorquens (strain DSM 6343 / CIP 106787 / DM4)</name>
    <name type="common">Methylobacterium extorquens</name>
    <dbReference type="NCBI Taxonomy" id="661410"/>
    <lineage>
        <taxon>Bacteria</taxon>
        <taxon>Pseudomonadati</taxon>
        <taxon>Pseudomonadota</taxon>
        <taxon>Alphaproteobacteria</taxon>
        <taxon>Hyphomicrobiales</taxon>
        <taxon>Methylobacteriaceae</taxon>
        <taxon>Methylorubrum</taxon>
    </lineage>
</organism>
<evidence type="ECO:0000259" key="1">
    <source>
        <dbReference type="PROSITE" id="PS50104"/>
    </source>
</evidence>
<evidence type="ECO:0000313" key="2">
    <source>
        <dbReference type="EMBL" id="CAX17041.1"/>
    </source>
</evidence>
<accession>C7CN11</accession>
<sequence>MATVFFSYSHVDEGLRDRLEIALSALKRQGLIEAWHDRRLIAGDDFDRGVRSELERANVILLLVSPDFIASDYYYGVETTRALEFHERDEARVIPVILRSAIGILCRSAMTLPPVLPSF</sequence>
<name>C7CN11_METED</name>
<evidence type="ECO:0000313" key="3">
    <source>
        <dbReference type="Proteomes" id="UP000008070"/>
    </source>
</evidence>
<dbReference type="InterPro" id="IPR000157">
    <property type="entry name" value="TIR_dom"/>
</dbReference>
<dbReference type="PROSITE" id="PS50104">
    <property type="entry name" value="TIR"/>
    <property type="match status" value="1"/>
</dbReference>
<dbReference type="AlphaFoldDB" id="C7CN11"/>
<dbReference type="Pfam" id="PF13676">
    <property type="entry name" value="TIR_2"/>
    <property type="match status" value="1"/>
</dbReference>
<dbReference type="InterPro" id="IPR035897">
    <property type="entry name" value="Toll_tir_struct_dom_sf"/>
</dbReference>
<dbReference type="SUPFAM" id="SSF52200">
    <property type="entry name" value="Toll/Interleukin receptor TIR domain"/>
    <property type="match status" value="1"/>
</dbReference>
<keyword evidence="2" id="KW-0614">Plasmid</keyword>
<reference evidence="3" key="1">
    <citation type="journal article" date="2009" name="PLoS ONE">
        <title>Methylobacterium genome sequences: a reference blueprint to investigate microbial metabolism of C1 compounds from natural and industrial sources.</title>
        <authorList>
            <person name="Vuilleumier S."/>
            <person name="Chistoserdova L."/>
            <person name="Lee M.-C."/>
            <person name="Bringel F."/>
            <person name="Lajus A."/>
            <person name="Zhou Y."/>
            <person name="Gourion B."/>
            <person name="Barbe V."/>
            <person name="Chang J."/>
            <person name="Cruveiller S."/>
            <person name="Dossat C."/>
            <person name="Gillett W."/>
            <person name="Gruffaz C."/>
            <person name="Haugen E."/>
            <person name="Hourcade E."/>
            <person name="Levy R."/>
            <person name="Mangenot S."/>
            <person name="Muller E."/>
            <person name="Nadalig T."/>
            <person name="Pagni M."/>
            <person name="Penny C."/>
            <person name="Peyraud R."/>
            <person name="Robinson D.G."/>
            <person name="Roche D."/>
            <person name="Rouy Z."/>
            <person name="Saenampechek C."/>
            <person name="Salvignol G."/>
            <person name="Vallenet D."/>
            <person name="Wu Z."/>
            <person name="Marx C.J."/>
            <person name="Vorholt J.A."/>
            <person name="Olson M.V."/>
            <person name="Kaul R."/>
            <person name="Weissenbach J."/>
            <person name="Medigue C."/>
            <person name="Lidstrom M.E."/>
        </authorList>
    </citation>
    <scope>NUCLEOTIDE SEQUENCE [LARGE SCALE GENOMIC DNA]</scope>
    <source>
        <strain evidence="3">DSM 6343 / CIP 106787 / DM4</strain>
        <plasmid evidence="3">p1METDI</plasmid>
    </source>
</reference>
<feature type="domain" description="TIR" evidence="1">
    <location>
        <begin position="1"/>
        <end position="119"/>
    </location>
</feature>
<geneLocation type="plasmid" evidence="2 3">
    <name>p1METDI</name>
</geneLocation>
<dbReference type="RefSeq" id="WP_012778789.1">
    <property type="nucleotide sequence ID" value="NC_012987.1"/>
</dbReference>
<dbReference type="GO" id="GO:0007165">
    <property type="term" value="P:signal transduction"/>
    <property type="evidence" value="ECO:0007669"/>
    <property type="project" value="InterPro"/>
</dbReference>
<gene>
    <name evidence="2" type="ORF">METD_P1METDI0051</name>
</gene>
<protein>
    <recommendedName>
        <fullName evidence="1">TIR domain-containing protein</fullName>
    </recommendedName>
</protein>
<dbReference type="Gene3D" id="3.40.50.10140">
    <property type="entry name" value="Toll/interleukin-1 receptor homology (TIR) domain"/>
    <property type="match status" value="1"/>
</dbReference>
<dbReference type="HOGENOM" id="CLU_2058614_0_0_5"/>
<dbReference type="Proteomes" id="UP000008070">
    <property type="component" value="Plasmid p1METDI"/>
</dbReference>